<dbReference type="Proteomes" id="UP000016927">
    <property type="component" value="Unassembled WGS sequence"/>
</dbReference>
<name>R0M5C3_NOSB1</name>
<dbReference type="VEuPathDB" id="MicrosporidiaDB:NBO_113g0001"/>
<dbReference type="EMBL" id="KB909021">
    <property type="protein sequence ID" value="EOB13209.1"/>
    <property type="molecule type" value="Genomic_DNA"/>
</dbReference>
<keyword evidence="3" id="KW-1185">Reference proteome</keyword>
<dbReference type="HOGENOM" id="CLU_2109722_0_0_1"/>
<reference evidence="2 3" key="1">
    <citation type="journal article" date="2013" name="BMC Genomics">
        <title>Comparative genomics of parasitic silkworm microsporidia reveal an association between genome expansion and host adaptation.</title>
        <authorList>
            <person name="Pan G."/>
            <person name="Xu J."/>
            <person name="Li T."/>
            <person name="Xia Q."/>
            <person name="Liu S.L."/>
            <person name="Zhang G."/>
            <person name="Li S."/>
            <person name="Li C."/>
            <person name="Liu H."/>
            <person name="Yang L."/>
            <person name="Liu T."/>
            <person name="Zhang X."/>
            <person name="Wu Z."/>
            <person name="Fan W."/>
            <person name="Dang X."/>
            <person name="Xiang H."/>
            <person name="Tao M."/>
            <person name="Li Y."/>
            <person name="Hu J."/>
            <person name="Li Z."/>
            <person name="Lin L."/>
            <person name="Luo J."/>
            <person name="Geng L."/>
            <person name="Wang L."/>
            <person name="Long M."/>
            <person name="Wan Y."/>
            <person name="He N."/>
            <person name="Zhang Z."/>
            <person name="Lu C."/>
            <person name="Keeling P.J."/>
            <person name="Wang J."/>
            <person name="Xiang Z."/>
            <person name="Zhou Z."/>
        </authorList>
    </citation>
    <scope>NUCLEOTIDE SEQUENCE [LARGE SCALE GENOMIC DNA]</scope>
    <source>
        <strain evidence="3">CQ1 / CVCC 102059</strain>
    </source>
</reference>
<organism evidence="2 3">
    <name type="scientific">Nosema bombycis (strain CQ1 / CVCC 102059)</name>
    <name type="common">Microsporidian parasite</name>
    <name type="synonym">Pebrine of silkworm</name>
    <dbReference type="NCBI Taxonomy" id="578461"/>
    <lineage>
        <taxon>Eukaryota</taxon>
        <taxon>Fungi</taxon>
        <taxon>Fungi incertae sedis</taxon>
        <taxon>Microsporidia</taxon>
        <taxon>Nosematidae</taxon>
        <taxon>Nosema</taxon>
    </lineage>
</organism>
<evidence type="ECO:0000313" key="3">
    <source>
        <dbReference type="Proteomes" id="UP000016927"/>
    </source>
</evidence>
<evidence type="ECO:0000313" key="2">
    <source>
        <dbReference type="EMBL" id="EOB13209.1"/>
    </source>
</evidence>
<sequence>MNFFYMIIFCLLSIKTGKHSLKIRKIKLLENDLWPVDKEQAKVYKKGYLYKVTIVFKNESFVDIGFDYYQRDCYSLGITEKQYIILNSRLSKKTTFSQEPTDHGKKFYEISLFIY</sequence>
<protein>
    <submittedName>
        <fullName evidence="2">Uncharacterized protein</fullName>
    </submittedName>
</protein>
<feature type="signal peptide" evidence="1">
    <location>
        <begin position="1"/>
        <end position="20"/>
    </location>
</feature>
<dbReference type="AlphaFoldDB" id="R0M5C3"/>
<accession>R0M5C3</accession>
<proteinExistence type="predicted"/>
<evidence type="ECO:0000256" key="1">
    <source>
        <dbReference type="SAM" id="SignalP"/>
    </source>
</evidence>
<feature type="chain" id="PRO_5004345006" evidence="1">
    <location>
        <begin position="21"/>
        <end position="115"/>
    </location>
</feature>
<gene>
    <name evidence="2" type="ORF">NBO_113g0001</name>
</gene>
<keyword evidence="1" id="KW-0732">Signal</keyword>